<dbReference type="OrthoDB" id="1751327at2759"/>
<dbReference type="PROSITE" id="PS00141">
    <property type="entry name" value="ASP_PROTEASE"/>
    <property type="match status" value="1"/>
</dbReference>
<accession>A0A834L826</accession>
<dbReference type="GO" id="GO:0004190">
    <property type="term" value="F:aspartic-type endopeptidase activity"/>
    <property type="evidence" value="ECO:0007669"/>
    <property type="project" value="InterPro"/>
</dbReference>
<dbReference type="InterPro" id="IPR036875">
    <property type="entry name" value="Znf_CCHC_sf"/>
</dbReference>
<dbReference type="PANTHER" id="PTHR15503">
    <property type="entry name" value="LDOC1 RELATED"/>
    <property type="match status" value="1"/>
</dbReference>
<keyword evidence="1" id="KW-0862">Zinc</keyword>
<feature type="region of interest" description="Disordered" evidence="2">
    <location>
        <begin position="485"/>
        <end position="580"/>
    </location>
</feature>
<dbReference type="InterPro" id="IPR001969">
    <property type="entry name" value="Aspartic_peptidase_AS"/>
</dbReference>
<feature type="compositionally biased region" description="Polar residues" evidence="2">
    <location>
        <begin position="522"/>
        <end position="531"/>
    </location>
</feature>
<feature type="domain" description="CCHC-type" evidence="3">
    <location>
        <begin position="246"/>
        <end position="261"/>
    </location>
</feature>
<comment type="caution">
    <text evidence="4">The sequence shown here is derived from an EMBL/GenBank/DDBJ whole genome shotgun (WGS) entry which is preliminary data.</text>
</comment>
<evidence type="ECO:0000256" key="2">
    <source>
        <dbReference type="SAM" id="MobiDB-lite"/>
    </source>
</evidence>
<reference evidence="4" key="1">
    <citation type="submission" date="2019-11" db="EMBL/GenBank/DDBJ databases">
        <authorList>
            <person name="Liu Y."/>
            <person name="Hou J."/>
            <person name="Li T.-Q."/>
            <person name="Guan C.-H."/>
            <person name="Wu X."/>
            <person name="Wu H.-Z."/>
            <person name="Ling F."/>
            <person name="Zhang R."/>
            <person name="Shi X.-G."/>
            <person name="Ren J.-P."/>
            <person name="Chen E.-F."/>
            <person name="Sun J.-M."/>
        </authorList>
    </citation>
    <scope>NUCLEOTIDE SEQUENCE</scope>
    <source>
        <strain evidence="4">Adult_tree_wgs_1</strain>
        <tissue evidence="4">Leaves</tissue>
    </source>
</reference>
<keyword evidence="5" id="KW-1185">Reference proteome</keyword>
<evidence type="ECO:0000259" key="3">
    <source>
        <dbReference type="PROSITE" id="PS50158"/>
    </source>
</evidence>
<dbReference type="AlphaFoldDB" id="A0A834L826"/>
<dbReference type="PANTHER" id="PTHR15503:SF45">
    <property type="entry name" value="RNA-DIRECTED DNA POLYMERASE HOMOLOG"/>
    <property type="match status" value="1"/>
</dbReference>
<evidence type="ECO:0000256" key="1">
    <source>
        <dbReference type="PROSITE-ProRule" id="PRU00047"/>
    </source>
</evidence>
<proteinExistence type="predicted"/>
<organism evidence="4 5">
    <name type="scientific">Rhododendron simsii</name>
    <name type="common">Sims's rhododendron</name>
    <dbReference type="NCBI Taxonomy" id="118357"/>
    <lineage>
        <taxon>Eukaryota</taxon>
        <taxon>Viridiplantae</taxon>
        <taxon>Streptophyta</taxon>
        <taxon>Embryophyta</taxon>
        <taxon>Tracheophyta</taxon>
        <taxon>Spermatophyta</taxon>
        <taxon>Magnoliopsida</taxon>
        <taxon>eudicotyledons</taxon>
        <taxon>Gunneridae</taxon>
        <taxon>Pentapetalae</taxon>
        <taxon>asterids</taxon>
        <taxon>Ericales</taxon>
        <taxon>Ericaceae</taxon>
        <taxon>Ericoideae</taxon>
        <taxon>Rhodoreae</taxon>
        <taxon>Rhododendron</taxon>
    </lineage>
</organism>
<feature type="compositionally biased region" description="Basic and acidic residues" evidence="2">
    <location>
        <begin position="190"/>
        <end position="201"/>
    </location>
</feature>
<feature type="region of interest" description="Disordered" evidence="2">
    <location>
        <begin position="190"/>
        <end position="223"/>
    </location>
</feature>
<dbReference type="Proteomes" id="UP000626092">
    <property type="component" value="Unassembled WGS sequence"/>
</dbReference>
<keyword evidence="1" id="KW-0479">Metal-binding</keyword>
<keyword evidence="1" id="KW-0863">Zinc-finger</keyword>
<dbReference type="GO" id="GO:0006508">
    <property type="term" value="P:proteolysis"/>
    <property type="evidence" value="ECO:0007669"/>
    <property type="project" value="InterPro"/>
</dbReference>
<protein>
    <recommendedName>
        <fullName evidence="3">CCHC-type domain-containing protein</fullName>
    </recommendedName>
</protein>
<dbReference type="CDD" id="cd00303">
    <property type="entry name" value="retropepsin_like"/>
    <property type="match status" value="1"/>
</dbReference>
<sequence length="580" mass="65129">MADVEQPETENTRLDPLERLIIEVLQNQRQQQTPPSLQNQSVGGGSRQSPEEQSTENPNHNQQNGFILVPPVEELNIREFLKLKPPTFAGGMDPTRANAWIESIKKIFKVIHCSETQKVGLASYQLEGEAHCWWTMKEEAESRMAGKFEDGLKPEIRKVVRPMRLATYAEVVDRALLVEQENKESKRFFENRKHQRFESGKKSGGGSFKKQSTGSEIGKQGNNQLPPCATCGKPHLGVCMWATGGCFNYGKVGHLKKDCPNLRPGLINVQNLGQSGGQRQGQTTPAQRNDGRQRQGKAFALMPGDPRNTEEVVAGNVSICSIPAYALIDSGSTHSFISPRLATKMFKIAEPLGYDLLISQPMSKGVVCTTVYRNCDVRFDDICLHANLIPLEMNHFDAIFGYAAHQKGYNCYHPPTKRMFVTLDVFHENSMYYSSGSELQGGNQEEVQSIDYESLDYDLLIPEPEKLDTNEPEPANRIVSEFDHSDEYHSGGEHHSGMEHHSDEYHNAEEREEHHPKDISQHKSFTPQAPHQSFAEDVPDLGHVPSRKQLPSHQTRGTEASLHSSIRPELQNCKMPVEEP</sequence>
<dbReference type="InterPro" id="IPR032567">
    <property type="entry name" value="RTL1-rel"/>
</dbReference>
<dbReference type="PROSITE" id="PS50158">
    <property type="entry name" value="ZF_CCHC"/>
    <property type="match status" value="1"/>
</dbReference>
<dbReference type="GO" id="GO:0003676">
    <property type="term" value="F:nucleic acid binding"/>
    <property type="evidence" value="ECO:0007669"/>
    <property type="project" value="InterPro"/>
</dbReference>
<dbReference type="EMBL" id="WJXA01000011">
    <property type="protein sequence ID" value="KAF7127070.1"/>
    <property type="molecule type" value="Genomic_DNA"/>
</dbReference>
<dbReference type="Gene3D" id="2.40.70.10">
    <property type="entry name" value="Acid Proteases"/>
    <property type="match status" value="1"/>
</dbReference>
<name>A0A834L826_RHOSS</name>
<evidence type="ECO:0000313" key="5">
    <source>
        <dbReference type="Proteomes" id="UP000626092"/>
    </source>
</evidence>
<dbReference type="InterPro" id="IPR001878">
    <property type="entry name" value="Znf_CCHC"/>
</dbReference>
<evidence type="ECO:0000313" key="4">
    <source>
        <dbReference type="EMBL" id="KAF7127070.1"/>
    </source>
</evidence>
<dbReference type="GO" id="GO:0008270">
    <property type="term" value="F:zinc ion binding"/>
    <property type="evidence" value="ECO:0007669"/>
    <property type="project" value="UniProtKB-KW"/>
</dbReference>
<dbReference type="SUPFAM" id="SSF57756">
    <property type="entry name" value="Retrovirus zinc finger-like domains"/>
    <property type="match status" value="1"/>
</dbReference>
<dbReference type="Pfam" id="PF08284">
    <property type="entry name" value="RVP_2"/>
    <property type="match status" value="1"/>
</dbReference>
<dbReference type="InterPro" id="IPR021109">
    <property type="entry name" value="Peptidase_aspartic_dom_sf"/>
</dbReference>
<feature type="compositionally biased region" description="Basic and acidic residues" evidence="2">
    <location>
        <begin position="485"/>
        <end position="521"/>
    </location>
</feature>
<gene>
    <name evidence="4" type="ORF">RHSIM_Rhsim11G0064300</name>
</gene>
<feature type="region of interest" description="Disordered" evidence="2">
    <location>
        <begin position="270"/>
        <end position="294"/>
    </location>
</feature>
<feature type="region of interest" description="Disordered" evidence="2">
    <location>
        <begin position="25"/>
        <end position="65"/>
    </location>
</feature>
<feature type="compositionally biased region" description="Polar residues" evidence="2">
    <location>
        <begin position="549"/>
        <end position="564"/>
    </location>
</feature>